<keyword evidence="2" id="KW-1185">Reference proteome</keyword>
<dbReference type="Proteomes" id="UP000055048">
    <property type="component" value="Unassembled WGS sequence"/>
</dbReference>
<name>A0A0V0SSK4_9BILA</name>
<organism evidence="1 2">
    <name type="scientific">Trichinella murrelli</name>
    <dbReference type="NCBI Taxonomy" id="144512"/>
    <lineage>
        <taxon>Eukaryota</taxon>
        <taxon>Metazoa</taxon>
        <taxon>Ecdysozoa</taxon>
        <taxon>Nematoda</taxon>
        <taxon>Enoplea</taxon>
        <taxon>Dorylaimia</taxon>
        <taxon>Trichinellida</taxon>
        <taxon>Trichinellidae</taxon>
        <taxon>Trichinella</taxon>
    </lineage>
</organism>
<proteinExistence type="predicted"/>
<sequence>MKLLEEKNQIKEPAMAVCIDDATIFGHFNVIGQNVENCA</sequence>
<evidence type="ECO:0000313" key="2">
    <source>
        <dbReference type="Proteomes" id="UP000055048"/>
    </source>
</evidence>
<evidence type="ECO:0000313" key="1">
    <source>
        <dbReference type="EMBL" id="KRX29351.1"/>
    </source>
</evidence>
<reference evidence="1 2" key="1">
    <citation type="submission" date="2015-01" db="EMBL/GenBank/DDBJ databases">
        <title>Evolution of Trichinella species and genotypes.</title>
        <authorList>
            <person name="Korhonen P.K."/>
            <person name="Edoardo P."/>
            <person name="Giuseppe L.R."/>
            <person name="Gasser R.B."/>
        </authorList>
    </citation>
    <scope>NUCLEOTIDE SEQUENCE [LARGE SCALE GENOMIC DNA]</scope>
    <source>
        <strain evidence="1">ISS417</strain>
    </source>
</reference>
<dbReference type="AlphaFoldDB" id="A0A0V0SSK4"/>
<comment type="caution">
    <text evidence="1">The sequence shown here is derived from an EMBL/GenBank/DDBJ whole genome shotgun (WGS) entry which is preliminary data.</text>
</comment>
<gene>
    <name evidence="1" type="ORF">T05_5170</name>
</gene>
<protein>
    <submittedName>
        <fullName evidence="1">Uncharacterized protein</fullName>
    </submittedName>
</protein>
<accession>A0A0V0SSK4</accession>
<dbReference type="EMBL" id="JYDJ01003400">
    <property type="protein sequence ID" value="KRX29351.1"/>
    <property type="molecule type" value="Genomic_DNA"/>
</dbReference>